<proteinExistence type="predicted"/>
<dbReference type="WormBase" id="F54B11.7">
    <property type="protein sequence ID" value="CE05931"/>
    <property type="gene ID" value="WBGene00010030"/>
</dbReference>
<feature type="region of interest" description="Disordered" evidence="1">
    <location>
        <begin position="1"/>
        <end position="93"/>
    </location>
</feature>
<dbReference type="FunCoup" id="Q20742">
    <property type="interactions" value="226"/>
</dbReference>
<evidence type="ECO:0000313" key="2">
    <source>
        <dbReference type="EMBL" id="CAA94139.1"/>
    </source>
</evidence>
<dbReference type="PIR" id="T22605">
    <property type="entry name" value="T22605"/>
</dbReference>
<dbReference type="EMBL" id="BX284606">
    <property type="protein sequence ID" value="CAA94139.1"/>
    <property type="molecule type" value="Genomic_DNA"/>
</dbReference>
<dbReference type="HOGENOM" id="CLU_970557_0_0_1"/>
<sequence length="287" mass="31590">MHPKETADQAPADSANIQQQHTDTNMPAVEPMPERQRPSDVVGDEIIVSTNDDSDVTEPAKKKHNSVSPTTPPAKPKEPAPKTSLSKSDSGSADELKYSNLLVEIANINHSVKQLLTDMDTVKEDVNNTKNAVSKIETTALNAEKLDEVYGMIHEMRGILYVIATKVDEIHRANGISTINANVATQGVAAAAPLNVTPPSSAAVKQVTKFCHLCKRNNHATENCLKFSWFLPRREQAFKRRMCIRCMETGVRNTANVHVNCSMAHVECPYCAALYNDQKAKCHNITF</sequence>
<evidence type="ECO:0000256" key="1">
    <source>
        <dbReference type="SAM" id="MobiDB-lite"/>
    </source>
</evidence>
<dbReference type="InParanoid" id="Q20742"/>
<dbReference type="UCSC" id="F54B11.7">
    <property type="organism name" value="c. elegans"/>
</dbReference>
<dbReference type="SMR" id="Q20742"/>
<protein>
    <submittedName>
        <fullName evidence="2">CCHC-type domain-containing protein</fullName>
    </submittedName>
</protein>
<organism evidence="2 3">
    <name type="scientific">Caenorhabditis elegans</name>
    <dbReference type="NCBI Taxonomy" id="6239"/>
    <lineage>
        <taxon>Eukaryota</taxon>
        <taxon>Metazoa</taxon>
        <taxon>Ecdysozoa</taxon>
        <taxon>Nematoda</taxon>
        <taxon>Chromadorea</taxon>
        <taxon>Rhabditida</taxon>
        <taxon>Rhabditina</taxon>
        <taxon>Rhabditomorpha</taxon>
        <taxon>Rhabditoidea</taxon>
        <taxon>Rhabditidae</taxon>
        <taxon>Peloderinae</taxon>
        <taxon>Caenorhabditis</taxon>
    </lineage>
</organism>
<dbReference type="PaxDb" id="6239-F54B11.7"/>
<dbReference type="IntAct" id="Q20742">
    <property type="interactions" value="7"/>
</dbReference>
<dbReference type="Proteomes" id="UP000001940">
    <property type="component" value="Chromosome X"/>
</dbReference>
<dbReference type="CTD" id="186214"/>
<evidence type="ECO:0000313" key="3">
    <source>
        <dbReference type="Proteomes" id="UP000001940"/>
    </source>
</evidence>
<evidence type="ECO:0000313" key="4">
    <source>
        <dbReference type="WormBase" id="F54B11.7"/>
    </source>
</evidence>
<dbReference type="GeneID" id="186214"/>
<dbReference type="AlphaFoldDB" id="Q20742"/>
<dbReference type="KEGG" id="cel:CELE_F54B11.7"/>
<dbReference type="AGR" id="WB:WBGene00010030"/>
<accession>Q20742</accession>
<gene>
    <name evidence="2" type="ORF">CELE_F54B11.7</name>
    <name evidence="2 4" type="ORF">F54B11.7</name>
</gene>
<name>Q20742_CAEEL</name>
<keyword evidence="3" id="KW-1185">Reference proteome</keyword>
<feature type="compositionally biased region" description="Polar residues" evidence="1">
    <location>
        <begin position="15"/>
        <end position="25"/>
    </location>
</feature>
<dbReference type="DIP" id="DIP-27051N"/>
<dbReference type="RefSeq" id="NP_510278.1">
    <property type="nucleotide sequence ID" value="NM_077877.1"/>
</dbReference>
<dbReference type="Bgee" id="WBGene00010030">
    <property type="expression patterns" value="Expressed in pharyngeal muscle cell (C elegans) and 1 other cell type or tissue"/>
</dbReference>
<reference evidence="2 3" key="1">
    <citation type="journal article" date="1998" name="Science">
        <title>Genome sequence of the nematode C. elegans: a platform for investigating biology.</title>
        <authorList>
            <consortium name="The C. elegans sequencing consortium"/>
            <person name="Sulson J.E."/>
            <person name="Waterston R."/>
        </authorList>
    </citation>
    <scope>NUCLEOTIDE SEQUENCE [LARGE SCALE GENOMIC DNA]</scope>
    <source>
        <strain evidence="2 3">Bristol N2</strain>
    </source>
</reference>